<dbReference type="EMBL" id="GBXM01064705">
    <property type="protein sequence ID" value="JAH43872.1"/>
    <property type="molecule type" value="Transcribed_RNA"/>
</dbReference>
<protein>
    <submittedName>
        <fullName evidence="1">Uncharacterized protein</fullName>
    </submittedName>
</protein>
<dbReference type="AlphaFoldDB" id="A0A0E9SRK8"/>
<sequence length="46" mass="4975">MSGRRPKAFLVHLSTVSLELVATNSCNLGRNFPLVSFHSISLTSSV</sequence>
<name>A0A0E9SRK8_ANGAN</name>
<organism evidence="1">
    <name type="scientific">Anguilla anguilla</name>
    <name type="common">European freshwater eel</name>
    <name type="synonym">Muraena anguilla</name>
    <dbReference type="NCBI Taxonomy" id="7936"/>
    <lineage>
        <taxon>Eukaryota</taxon>
        <taxon>Metazoa</taxon>
        <taxon>Chordata</taxon>
        <taxon>Craniata</taxon>
        <taxon>Vertebrata</taxon>
        <taxon>Euteleostomi</taxon>
        <taxon>Actinopterygii</taxon>
        <taxon>Neopterygii</taxon>
        <taxon>Teleostei</taxon>
        <taxon>Anguilliformes</taxon>
        <taxon>Anguillidae</taxon>
        <taxon>Anguilla</taxon>
    </lineage>
</organism>
<reference evidence="1" key="1">
    <citation type="submission" date="2014-11" db="EMBL/GenBank/DDBJ databases">
        <authorList>
            <person name="Amaro Gonzalez C."/>
        </authorList>
    </citation>
    <scope>NUCLEOTIDE SEQUENCE</scope>
</reference>
<proteinExistence type="predicted"/>
<reference evidence="1" key="2">
    <citation type="journal article" date="2015" name="Fish Shellfish Immunol.">
        <title>Early steps in the European eel (Anguilla anguilla)-Vibrio vulnificus interaction in the gills: Role of the RtxA13 toxin.</title>
        <authorList>
            <person name="Callol A."/>
            <person name="Pajuelo D."/>
            <person name="Ebbesson L."/>
            <person name="Teles M."/>
            <person name="MacKenzie S."/>
            <person name="Amaro C."/>
        </authorList>
    </citation>
    <scope>NUCLEOTIDE SEQUENCE</scope>
</reference>
<evidence type="ECO:0000313" key="1">
    <source>
        <dbReference type="EMBL" id="JAH43872.1"/>
    </source>
</evidence>
<accession>A0A0E9SRK8</accession>